<keyword evidence="5" id="KW-0378">Hydrolase</keyword>
<comment type="similarity">
    <text evidence="1">Belongs to the peptidase M10A family.</text>
</comment>
<evidence type="ECO:0000256" key="12">
    <source>
        <dbReference type="SAM" id="SignalP"/>
    </source>
</evidence>
<keyword evidence="3 9" id="KW-0479">Metal-binding</keyword>
<dbReference type="AlphaFoldDB" id="A0A1S3H999"/>
<evidence type="ECO:0000313" key="15">
    <source>
        <dbReference type="RefSeq" id="XP_013381704.1"/>
    </source>
</evidence>
<feature type="domain" description="Peptidase metallopeptidase" evidence="13">
    <location>
        <begin position="103"/>
        <end position="262"/>
    </location>
</feature>
<feature type="binding site" evidence="9">
    <location>
        <position position="217"/>
    </location>
    <ligand>
        <name>Zn(2+)</name>
        <dbReference type="ChEBI" id="CHEBI:29105"/>
        <label>2</label>
        <note>catalytic</note>
    </ligand>
</feature>
<dbReference type="PANTHER" id="PTHR10201">
    <property type="entry name" value="MATRIX METALLOPROTEINASE"/>
    <property type="match status" value="1"/>
</dbReference>
<feature type="binding site" evidence="9">
    <location>
        <position position="221"/>
    </location>
    <ligand>
        <name>Zn(2+)</name>
        <dbReference type="ChEBI" id="CHEBI:29105"/>
        <label>2</label>
        <note>catalytic</note>
    </ligand>
</feature>
<keyword evidence="7" id="KW-0482">Metalloprotease</keyword>
<dbReference type="InterPro" id="IPR036375">
    <property type="entry name" value="Hemopexin-like_dom_sf"/>
</dbReference>
<feature type="binding site" evidence="9">
    <location>
        <position position="174"/>
    </location>
    <ligand>
        <name>Ca(2+)</name>
        <dbReference type="ChEBI" id="CHEBI:29108"/>
        <label>3</label>
    </ligand>
</feature>
<keyword evidence="6 9" id="KW-0862">Zinc</keyword>
<gene>
    <name evidence="15" type="primary">LOC106152606</name>
</gene>
<dbReference type="KEGG" id="lak:106152606"/>
<dbReference type="Gene3D" id="3.40.390.10">
    <property type="entry name" value="Collagenase (Catalytic Domain)"/>
    <property type="match status" value="1"/>
</dbReference>
<feature type="binding site" evidence="9">
    <location>
        <position position="333"/>
    </location>
    <ligand>
        <name>Ca(2+)</name>
        <dbReference type="ChEBI" id="CHEBI:29108"/>
        <label>5</label>
    </ligand>
</feature>
<feature type="binding site" evidence="9">
    <location>
        <position position="331"/>
    </location>
    <ligand>
        <name>Ca(2+)</name>
        <dbReference type="ChEBI" id="CHEBI:29108"/>
        <label>4</label>
    </ligand>
</feature>
<feature type="active site" evidence="8">
    <location>
        <position position="218"/>
    </location>
</feature>
<feature type="binding site" evidence="9">
    <location>
        <position position="166"/>
    </location>
    <ligand>
        <name>Zn(2+)</name>
        <dbReference type="ChEBI" id="CHEBI:29105"/>
        <label>1</label>
    </ligand>
</feature>
<evidence type="ECO:0000256" key="5">
    <source>
        <dbReference type="ARBA" id="ARBA00022801"/>
    </source>
</evidence>
<keyword evidence="2" id="KW-0645">Protease</keyword>
<accession>A0A1S3H999</accession>
<dbReference type="Pfam" id="PF00413">
    <property type="entry name" value="Peptidase_M10"/>
    <property type="match status" value="1"/>
</dbReference>
<dbReference type="CDD" id="cd04278">
    <property type="entry name" value="ZnMc_MMP"/>
    <property type="match status" value="1"/>
</dbReference>
<feature type="repeat" description="Hemopexin" evidence="11">
    <location>
        <begin position="279"/>
        <end position="326"/>
    </location>
</feature>
<feature type="binding site" evidence="9">
    <location>
        <position position="156"/>
    </location>
    <ligand>
        <name>Ca(2+)</name>
        <dbReference type="ChEBI" id="CHEBI:29108"/>
        <label>2</label>
    </ligand>
</feature>
<protein>
    <submittedName>
        <fullName evidence="15">Macrophage metalloelastase</fullName>
    </submittedName>
</protein>
<dbReference type="GeneID" id="106152606"/>
<sequence>MINMNTIWLVSFSIIIVSRVNPVPLNLLRDGAGHVLSEDDDAIDLWEGQTYPKVRRDRNKATEFKYMPKIVTIYTGFDKLAAPPRCTHEYSKETHRRKRYVLQGKRWKKHDLTYIVRDYTNDLTKKDVDKTIMRALQFWADVTPLRFHQVYKLPADLEIRFLSGKHGDEHPFDGEGVILAHAFPPESSKQGKVHFDEDETWTLDTHKGRNLLYVAVHEFGHSLGLSHSEVEDAIMFPFTPKYKDNLKLHEDDIAGIQKVYGAPGSEAGLLSQRKNYCSGKRIDAATVAVDGRTYLFSGKTVFILKSDGYSVAEEFPQPIWTAFPGGPHSVDAALTYFNRKVTYLFKGNEYWRYSVDPNGNLKADAGYPITIKRGWGMDISDVDAVFIWGNKLYFTKDEYYYVHDGYSPLPGYPQHFSSHKALRHLTQLDAAVKWTNRRHYFFSGAIYYRWKHSSGHGYMTGPLDTAKNWLGCET</sequence>
<dbReference type="InterPro" id="IPR018487">
    <property type="entry name" value="Hemopexin-like_repeat"/>
</dbReference>
<evidence type="ECO:0000256" key="1">
    <source>
        <dbReference type="ARBA" id="ARBA00010370"/>
    </source>
</evidence>
<evidence type="ECO:0000256" key="11">
    <source>
        <dbReference type="PROSITE-ProRule" id="PRU01011"/>
    </source>
</evidence>
<dbReference type="SUPFAM" id="SSF55486">
    <property type="entry name" value="Metalloproteases ('zincins'), catalytic domain"/>
    <property type="match status" value="1"/>
</dbReference>
<feature type="binding site" evidence="9">
    <location>
        <position position="196"/>
    </location>
    <ligand>
        <name>Ca(2+)</name>
        <dbReference type="ChEBI" id="CHEBI:29108"/>
        <label>3</label>
    </ligand>
</feature>
<dbReference type="GO" id="GO:0004222">
    <property type="term" value="F:metalloendopeptidase activity"/>
    <property type="evidence" value="ECO:0007669"/>
    <property type="project" value="InterPro"/>
</dbReference>
<name>A0A1S3H999_LINAN</name>
<feature type="modified residue" description="Phosphotyrosine; by PKDCC" evidence="10">
    <location>
        <position position="367"/>
    </location>
</feature>
<feature type="repeat" description="Hemopexin" evidence="11">
    <location>
        <begin position="425"/>
        <end position="472"/>
    </location>
</feature>
<dbReference type="OMA" id="MHLHQDD"/>
<reference evidence="15" key="1">
    <citation type="submission" date="2025-08" db="UniProtKB">
        <authorList>
            <consortium name="RefSeq"/>
        </authorList>
    </citation>
    <scope>IDENTIFICATION</scope>
    <source>
        <tissue evidence="15">Gonads</tissue>
    </source>
</reference>
<dbReference type="GO" id="GO:0030574">
    <property type="term" value="P:collagen catabolic process"/>
    <property type="evidence" value="ECO:0007669"/>
    <property type="project" value="TreeGrafter"/>
</dbReference>
<dbReference type="Gene3D" id="2.110.10.10">
    <property type="entry name" value="Hemopexin-like domain"/>
    <property type="match status" value="2"/>
</dbReference>
<dbReference type="GO" id="GO:0031012">
    <property type="term" value="C:extracellular matrix"/>
    <property type="evidence" value="ECO:0007669"/>
    <property type="project" value="InterPro"/>
</dbReference>
<feature type="binding site" evidence="9">
    <location>
        <position position="235"/>
    </location>
    <ligand>
        <name>Zn(2+)</name>
        <dbReference type="ChEBI" id="CHEBI:29105"/>
        <label>2</label>
        <note>catalytic</note>
    </ligand>
</feature>
<dbReference type="InterPro" id="IPR021190">
    <property type="entry name" value="Pept_M10A"/>
</dbReference>
<keyword evidence="14" id="KW-1185">Reference proteome</keyword>
<dbReference type="STRING" id="7574.A0A1S3H999"/>
<feature type="binding site" evidence="9">
    <location>
        <position position="227"/>
    </location>
    <ligand>
        <name>Zn(2+)</name>
        <dbReference type="ChEBI" id="CHEBI:29105"/>
        <label>2</label>
        <note>catalytic</note>
    </ligand>
</feature>
<dbReference type="SMART" id="SM00235">
    <property type="entry name" value="ZnMc"/>
    <property type="match status" value="1"/>
</dbReference>
<dbReference type="InParanoid" id="A0A1S3H999"/>
<evidence type="ECO:0000259" key="13">
    <source>
        <dbReference type="SMART" id="SM00235"/>
    </source>
</evidence>
<dbReference type="RefSeq" id="XP_013381704.1">
    <property type="nucleotide sequence ID" value="XM_013526250.1"/>
</dbReference>
<dbReference type="SMART" id="SM00120">
    <property type="entry name" value="HX"/>
    <property type="match status" value="4"/>
</dbReference>
<evidence type="ECO:0000256" key="7">
    <source>
        <dbReference type="ARBA" id="ARBA00023049"/>
    </source>
</evidence>
<evidence type="ECO:0000256" key="10">
    <source>
        <dbReference type="PIRSR" id="PIRSR621190-4"/>
    </source>
</evidence>
<evidence type="ECO:0000256" key="4">
    <source>
        <dbReference type="ARBA" id="ARBA00022729"/>
    </source>
</evidence>
<organism evidence="14 15">
    <name type="scientific">Lingula anatina</name>
    <name type="common">Brachiopod</name>
    <name type="synonym">Lingula unguis</name>
    <dbReference type="NCBI Taxonomy" id="7574"/>
    <lineage>
        <taxon>Eukaryota</taxon>
        <taxon>Metazoa</taxon>
        <taxon>Spiralia</taxon>
        <taxon>Lophotrochozoa</taxon>
        <taxon>Brachiopoda</taxon>
        <taxon>Linguliformea</taxon>
        <taxon>Lingulata</taxon>
        <taxon>Lingulida</taxon>
        <taxon>Linguloidea</taxon>
        <taxon>Lingulidae</taxon>
        <taxon>Lingula</taxon>
    </lineage>
</organism>
<dbReference type="GO" id="GO:0006508">
    <property type="term" value="P:proteolysis"/>
    <property type="evidence" value="ECO:0007669"/>
    <property type="project" value="UniProtKB-KW"/>
</dbReference>
<feature type="repeat" description="Hemopexin" evidence="11">
    <location>
        <begin position="327"/>
        <end position="378"/>
    </location>
</feature>
<feature type="binding site" evidence="9">
    <location>
        <position position="194"/>
    </location>
    <ligand>
        <name>Zn(2+)</name>
        <dbReference type="ChEBI" id="CHEBI:29105"/>
        <label>1</label>
    </ligand>
</feature>
<keyword evidence="4 12" id="KW-0732">Signal</keyword>
<comment type="cofactor">
    <cofactor evidence="9">
        <name>Ca(2+)</name>
        <dbReference type="ChEBI" id="CHEBI:29108"/>
    </cofactor>
    <text evidence="9">Can bind about 5 Ca(2+) ions per subunit.</text>
</comment>
<feature type="binding site" evidence="9">
    <location>
        <position position="181"/>
    </location>
    <ligand>
        <name>Zn(2+)</name>
        <dbReference type="ChEBI" id="CHEBI:29105"/>
        <label>1</label>
    </ligand>
</feature>
<evidence type="ECO:0000256" key="6">
    <source>
        <dbReference type="ARBA" id="ARBA00022833"/>
    </source>
</evidence>
<dbReference type="Pfam" id="PF00045">
    <property type="entry name" value="Hemopexin"/>
    <property type="match status" value="2"/>
</dbReference>
<dbReference type="InterPro" id="IPR024079">
    <property type="entry name" value="MetalloPept_cat_dom_sf"/>
</dbReference>
<evidence type="ECO:0000256" key="3">
    <source>
        <dbReference type="ARBA" id="ARBA00022723"/>
    </source>
</evidence>
<feature type="binding site" evidence="9">
    <location>
        <position position="199"/>
    </location>
    <ligand>
        <name>Ca(2+)</name>
        <dbReference type="ChEBI" id="CHEBI:29108"/>
        <label>3</label>
    </ligand>
</feature>
<comment type="cofactor">
    <cofactor evidence="9">
        <name>Zn(2+)</name>
        <dbReference type="ChEBI" id="CHEBI:29105"/>
    </cofactor>
    <text evidence="9">Binds 2 Zn(2+) ions per subunit.</text>
</comment>
<feature type="binding site" evidence="9">
    <location>
        <position position="283"/>
    </location>
    <ligand>
        <name>Ca(2+)</name>
        <dbReference type="ChEBI" id="CHEBI:29108"/>
        <label>4</label>
    </ligand>
</feature>
<feature type="binding site" evidence="9">
    <location>
        <position position="122"/>
    </location>
    <ligand>
        <name>Ca(2+)</name>
        <dbReference type="ChEBI" id="CHEBI:29108"/>
        <label>1</label>
    </ligand>
</feature>
<evidence type="ECO:0000256" key="2">
    <source>
        <dbReference type="ARBA" id="ARBA00022670"/>
    </source>
</evidence>
<dbReference type="GO" id="GO:0008270">
    <property type="term" value="F:zinc ion binding"/>
    <property type="evidence" value="ECO:0007669"/>
    <property type="project" value="InterPro"/>
</dbReference>
<dbReference type="Proteomes" id="UP000085678">
    <property type="component" value="Unplaced"/>
</dbReference>
<keyword evidence="9" id="KW-0106">Calcium</keyword>
<dbReference type="SUPFAM" id="SSF50923">
    <property type="entry name" value="Hemopexin-like domain"/>
    <property type="match status" value="1"/>
</dbReference>
<proteinExistence type="inferred from homology"/>
<dbReference type="InterPro" id="IPR033739">
    <property type="entry name" value="M10A_MMP"/>
</dbReference>
<feature type="binding site" evidence="9">
    <location>
        <position position="199"/>
    </location>
    <ligand>
        <name>Ca(2+)</name>
        <dbReference type="ChEBI" id="CHEBI:29108"/>
        <label>1</label>
    </ligand>
</feature>
<evidence type="ECO:0000256" key="8">
    <source>
        <dbReference type="PIRSR" id="PIRSR621190-1"/>
    </source>
</evidence>
<evidence type="ECO:0000256" key="9">
    <source>
        <dbReference type="PIRSR" id="PIRSR621190-2"/>
    </source>
</evidence>
<dbReference type="GO" id="GO:0030198">
    <property type="term" value="P:extracellular matrix organization"/>
    <property type="evidence" value="ECO:0007669"/>
    <property type="project" value="TreeGrafter"/>
</dbReference>
<feature type="binding site" evidence="9">
    <location>
        <position position="429"/>
    </location>
    <ligand>
        <name>Ca(2+)</name>
        <dbReference type="ChEBI" id="CHEBI:29108"/>
        <label>4</label>
    </ligand>
</feature>
<feature type="signal peptide" evidence="12">
    <location>
        <begin position="1"/>
        <end position="22"/>
    </location>
</feature>
<dbReference type="InterPro" id="IPR006026">
    <property type="entry name" value="Peptidase_Metallo"/>
</dbReference>
<feature type="binding site" evidence="9">
    <location>
        <position position="173"/>
    </location>
    <ligand>
        <name>Ca(2+)</name>
        <dbReference type="ChEBI" id="CHEBI:29108"/>
        <label>3</label>
    </ligand>
</feature>
<dbReference type="PRINTS" id="PR00138">
    <property type="entry name" value="MATRIXIN"/>
</dbReference>
<feature type="chain" id="PRO_5010335433" evidence="12">
    <location>
        <begin position="23"/>
        <end position="474"/>
    </location>
</feature>
<dbReference type="PANTHER" id="PTHR10201:SF291">
    <property type="entry name" value="MATRIX METALLOPROTEINASE 1, ISOFORM C-RELATED"/>
    <property type="match status" value="1"/>
</dbReference>
<evidence type="ECO:0000313" key="14">
    <source>
        <dbReference type="Proteomes" id="UP000085678"/>
    </source>
</evidence>
<dbReference type="InterPro" id="IPR001818">
    <property type="entry name" value="Pept_M10_metallopeptidase"/>
</dbReference>
<feature type="binding site" evidence="9">
    <location>
        <position position="168"/>
    </location>
    <ligand>
        <name>Zn(2+)</name>
        <dbReference type="ChEBI" id="CHEBI:29105"/>
        <label>1</label>
    </ligand>
</feature>
<dbReference type="PROSITE" id="PS51642">
    <property type="entry name" value="HEMOPEXIN_2"/>
    <property type="match status" value="3"/>
</dbReference>
<dbReference type="OrthoDB" id="406838at2759"/>